<accession>A0ACC0CVK6</accession>
<proteinExistence type="predicted"/>
<dbReference type="Proteomes" id="UP001497680">
    <property type="component" value="Unassembled WGS sequence"/>
</dbReference>
<protein>
    <submittedName>
        <fullName evidence="1">Uncharacterized protein</fullName>
    </submittedName>
</protein>
<gene>
    <name evidence="1" type="ORF">F4821DRAFT_242623</name>
</gene>
<name>A0ACC0CVK6_9PEZI</name>
<evidence type="ECO:0000313" key="1">
    <source>
        <dbReference type="EMBL" id="KAI6084476.1"/>
    </source>
</evidence>
<reference evidence="1 2" key="1">
    <citation type="journal article" date="2022" name="New Phytol.">
        <title>Ecological generalism drives hyperdiversity of secondary metabolite gene clusters in xylarialean endophytes.</title>
        <authorList>
            <person name="Franco M.E.E."/>
            <person name="Wisecaver J.H."/>
            <person name="Arnold A.E."/>
            <person name="Ju Y.M."/>
            <person name="Slot J.C."/>
            <person name="Ahrendt S."/>
            <person name="Moore L.P."/>
            <person name="Eastman K.E."/>
            <person name="Scott K."/>
            <person name="Konkel Z."/>
            <person name="Mondo S.J."/>
            <person name="Kuo A."/>
            <person name="Hayes R.D."/>
            <person name="Haridas S."/>
            <person name="Andreopoulos B."/>
            <person name="Riley R."/>
            <person name="LaButti K."/>
            <person name="Pangilinan J."/>
            <person name="Lipzen A."/>
            <person name="Amirebrahimi M."/>
            <person name="Yan J."/>
            <person name="Adam C."/>
            <person name="Keymanesh K."/>
            <person name="Ng V."/>
            <person name="Louie K."/>
            <person name="Northen T."/>
            <person name="Drula E."/>
            <person name="Henrissat B."/>
            <person name="Hsieh H.M."/>
            <person name="Youens-Clark K."/>
            <person name="Lutzoni F."/>
            <person name="Miadlikowska J."/>
            <person name="Eastwood D.C."/>
            <person name="Hamelin R.C."/>
            <person name="Grigoriev I.V."/>
            <person name="U'Ren J.M."/>
        </authorList>
    </citation>
    <scope>NUCLEOTIDE SEQUENCE [LARGE SCALE GENOMIC DNA]</scope>
    <source>
        <strain evidence="1 2">ER1909</strain>
    </source>
</reference>
<dbReference type="EMBL" id="MU394336">
    <property type="protein sequence ID" value="KAI6084476.1"/>
    <property type="molecule type" value="Genomic_DNA"/>
</dbReference>
<evidence type="ECO:0000313" key="2">
    <source>
        <dbReference type="Proteomes" id="UP001497680"/>
    </source>
</evidence>
<keyword evidence="2" id="KW-1185">Reference proteome</keyword>
<organism evidence="1 2">
    <name type="scientific">Hypoxylon rubiginosum</name>
    <dbReference type="NCBI Taxonomy" id="110542"/>
    <lineage>
        <taxon>Eukaryota</taxon>
        <taxon>Fungi</taxon>
        <taxon>Dikarya</taxon>
        <taxon>Ascomycota</taxon>
        <taxon>Pezizomycotina</taxon>
        <taxon>Sordariomycetes</taxon>
        <taxon>Xylariomycetidae</taxon>
        <taxon>Xylariales</taxon>
        <taxon>Hypoxylaceae</taxon>
        <taxon>Hypoxylon</taxon>
    </lineage>
</organism>
<comment type="caution">
    <text evidence="1">The sequence shown here is derived from an EMBL/GenBank/DDBJ whole genome shotgun (WGS) entry which is preliminary data.</text>
</comment>
<sequence length="1005" mass="105004">MTSYPTEREEESIPGSFPVTPGEQDIMASSGRNKLHKADDPRGWSEEERAARGHQYTDSGVGLTDSSSRTPYSQPRDSATTAGFYDSNKGAISQNRETVPATNPTTTFGTNPTTTSGSTDYRSVDSKPGVMTGAYSRLDNSSSGSNYPESTTRDPAYQSHSNATGAEAVNPAIGVATTAPLSNTGETDSNSSGRNIVRSGLKGNTDLDHEDPYWGDVPRGAGVYNTVTGHGSSEKPADGSILARDPRHGYDDQRAFPLHDSSNTATRGETSPHNSSRFKEGLAESGAGAGAGIAASELSGKQHDWKHEKEAKEPTTHKHETAEPKKEGIIASLFHRGDHKDEDNKHEKKHEAKEEKREAKEEKHEARELKHEAKHEQKLNAKGPAKDDKPLTDRDAGVALAAASTAYGAKGQSDKHDRRHRESETGFKENSPNALYRHPNEKVADKPAQGTSTQHQQGNDPFIAAGYTGLIGQHPSQATGDSYPSSGDATTRGNPLTSQTAEKSSQHDNSKVGYGLAAAGAGAGAGYAAHKHANRDEDSYKVPVTGSSYNNNPSTTSRTVPQQSDAGYTIGEPRLGVMSGTSGATRPSEQQSVPGTNTITGTSSSAYPSQAGSGYPSQTGGGYQSQTGGAYPSQTGTTHHDKYNTLSDGTPSGVDIGNHHGDKKNVAPTSSTSYTTDPNRATRDNHSGAKATAAGAGVAGAGAAAYYGSHRDSDKPATSESRLPVASSSRQAREPYTDSATTRDATTSAHAGQYKELPTGTPSGVATDNTRHERAVGAIASPTTTSRDPTTTSRDTTIPSRDHNTTSRDPTRDNTDSHRGTKAAAAAGALGAGAAAGKHHHDSEQSRNVATSDFAGASKHASAPRTGDTSTSGPDLARTSTDSSHGGQYNVLSSGTPSGINIGDHHGDAKNTSSTTGAAVPTTTSTSTARSVEPTSSAYHPTAASTAREVKREEPRKEKSDVVKPAAAAAAAAAPSSARGDKVLHRCTKCGTDNDITGYFQEKKH</sequence>